<dbReference type="RefSeq" id="XP_003723310.2">
    <property type="nucleotide sequence ID" value="XM_003723262.3"/>
</dbReference>
<evidence type="ECO:0000313" key="2">
    <source>
        <dbReference type="EnsemblMetazoa" id="XP_011673985"/>
    </source>
</evidence>
<protein>
    <submittedName>
        <fullName evidence="2">Uncharacterized protein</fullName>
    </submittedName>
</protein>
<feature type="region of interest" description="Disordered" evidence="1">
    <location>
        <begin position="1"/>
        <end position="187"/>
    </location>
</feature>
<organism evidence="2 3">
    <name type="scientific">Strongylocentrotus purpuratus</name>
    <name type="common">Purple sea urchin</name>
    <dbReference type="NCBI Taxonomy" id="7668"/>
    <lineage>
        <taxon>Eukaryota</taxon>
        <taxon>Metazoa</taxon>
        <taxon>Echinodermata</taxon>
        <taxon>Eleutherozoa</taxon>
        <taxon>Echinozoa</taxon>
        <taxon>Echinoidea</taxon>
        <taxon>Euechinoidea</taxon>
        <taxon>Echinacea</taxon>
        <taxon>Camarodonta</taxon>
        <taxon>Echinidea</taxon>
        <taxon>Strongylocentrotidae</taxon>
        <taxon>Strongylocentrotus</taxon>
    </lineage>
</organism>
<dbReference type="KEGG" id="spu:100891453"/>
<feature type="compositionally biased region" description="Basic residues" evidence="1">
    <location>
        <begin position="1"/>
        <end position="10"/>
    </location>
</feature>
<dbReference type="Proteomes" id="UP000007110">
    <property type="component" value="Unassembled WGS sequence"/>
</dbReference>
<feature type="compositionally biased region" description="Low complexity" evidence="1">
    <location>
        <begin position="872"/>
        <end position="959"/>
    </location>
</feature>
<dbReference type="RefSeq" id="XP_011673985.1">
    <property type="nucleotide sequence ID" value="XM_011675683.2"/>
</dbReference>
<dbReference type="InParanoid" id="A0A7M7HMS5"/>
<dbReference type="EnsemblMetazoa" id="XM_003723262">
    <property type="protein sequence ID" value="XP_003723310"/>
    <property type="gene ID" value="LOC100891453"/>
</dbReference>
<feature type="compositionally biased region" description="Basic and acidic residues" evidence="1">
    <location>
        <begin position="21"/>
        <end position="31"/>
    </location>
</feature>
<dbReference type="EnsemblMetazoa" id="XM_011675683">
    <property type="protein sequence ID" value="XP_011673985"/>
    <property type="gene ID" value="LOC100891453"/>
</dbReference>
<feature type="region of interest" description="Disordered" evidence="1">
    <location>
        <begin position="800"/>
        <end position="959"/>
    </location>
</feature>
<dbReference type="GeneID" id="100891453"/>
<feature type="compositionally biased region" description="Basic and acidic residues" evidence="1">
    <location>
        <begin position="99"/>
        <end position="113"/>
    </location>
</feature>
<dbReference type="OMA" id="YCANIEL"/>
<sequence length="1064" mass="120579">MDGRALRPRRGIPPIMLTDPVPKEKKSRKEYSQNQRDKRKKDPELHQLFKDCEKLRLQDYRERQSEASKQRNRELQRERQRRYRQRKKDVEVAQPRTRKQSEKLRTQWREQKKNQRARMSRQKVTSSNQKRREFYTSKKSKKNEDVSTPSTSTQQTPPRNPPKDQKSTASSRTAKSRHKKKLLDGLPSDRTLKADVFCASIHQQTPRSKKIIANRLGISISTPSSDLKESLTYTLKRLSRSKTDMVRRRIIANTLMSKKKNMKLMKSVGISKKVVRKMTKISRETKWQEFRNRRQDAVSGDDMKTVKNFYHHGEISSDNPNPRSTIKKNGTLLSRKVMSTTLHSAYDRFKVIHPEVKIGFSTFKRLRPIHIVPRTENKYRECLCEYCVNIELKLQAVDRALTSSGKPELKIGSKYKLSDMTLCARQHNGHHSKTCIDRHCGECGVNRVKDHLECIVRVENIHWYRWQQGEVGGLIRTTKVEKSGTGSDLLKEMCKELDPFSYHLFNARWQYEQYKSITAVIPPNTVVMCMDFGENYTCKAQDAPQGYHWNNTQCTIHPAVASYNCPDPNCTKIVSDSIIFISNDLKHDQHAVQHFTKKATELLKGDNITVNRLIMFSDGAPTQYKSKINFTDCSYGYEDFNVPVEKHFFGSRHGKGPCDREIGVVKKSVNMAVVARQANISTPLEFYDVCKGRLTQPRHGEDHVHMKRRFLYVKKGDVDRNRPARTHVKPVKNTRKLHCVRAVRAMCIEVRERSCFCEACRRGDECTMKEIAGEWSSEIIRATVAARGPVELEEVMDVEEPATDNPVADPPADDPPADDPPSSSQPTIPPANDLPANNSPANALPTNPPANVPAVNLPADDSPSSSQPTIPPANDLPANNSPANALPANPPADNQPADDPPSSSQPTILPANDLPANNSPANALPANPPADDQPADDSPSSSQPTILPANDLPANALPANALPANPPTNVPPVVKYGDYIKVLLLANNRTGNTRTYVGLIHGIDHKSNEMEVAFMRRHQSYFFWPAVQDKAWVPLNSVMEKLEPPTYDARGHLLFKFLLEEKAK</sequence>
<dbReference type="PANTHER" id="PTHR46601">
    <property type="entry name" value="ULP_PROTEASE DOMAIN-CONTAINING PROTEIN"/>
    <property type="match status" value="1"/>
</dbReference>
<evidence type="ECO:0000313" key="3">
    <source>
        <dbReference type="Proteomes" id="UP000007110"/>
    </source>
</evidence>
<feature type="compositionally biased region" description="Low complexity" evidence="1">
    <location>
        <begin position="830"/>
        <end position="845"/>
    </location>
</feature>
<name>A0A7M7HMS5_STRPU</name>
<evidence type="ECO:0000256" key="1">
    <source>
        <dbReference type="SAM" id="MobiDB-lite"/>
    </source>
</evidence>
<reference evidence="2" key="2">
    <citation type="submission" date="2021-01" db="UniProtKB">
        <authorList>
            <consortium name="EnsemblMetazoa"/>
        </authorList>
    </citation>
    <scope>IDENTIFICATION</scope>
</reference>
<keyword evidence="3" id="KW-1185">Reference proteome</keyword>
<proteinExistence type="predicted"/>
<dbReference type="AlphaFoldDB" id="A0A7M7HMS5"/>
<accession>A0A7M7HMS5</accession>
<feature type="compositionally biased region" description="Low complexity" evidence="1">
    <location>
        <begin position="147"/>
        <end position="157"/>
    </location>
</feature>
<dbReference type="OrthoDB" id="6152551at2759"/>
<dbReference type="PANTHER" id="PTHR46601:SF1">
    <property type="entry name" value="ADF-H DOMAIN-CONTAINING PROTEIN"/>
    <property type="match status" value="1"/>
</dbReference>
<reference evidence="3" key="1">
    <citation type="submission" date="2015-02" db="EMBL/GenBank/DDBJ databases">
        <title>Genome sequencing for Strongylocentrotus purpuratus.</title>
        <authorList>
            <person name="Murali S."/>
            <person name="Liu Y."/>
            <person name="Vee V."/>
            <person name="English A."/>
            <person name="Wang M."/>
            <person name="Skinner E."/>
            <person name="Han Y."/>
            <person name="Muzny D.M."/>
            <person name="Worley K.C."/>
            <person name="Gibbs R.A."/>
        </authorList>
    </citation>
    <scope>NUCLEOTIDE SEQUENCE</scope>
</reference>
<feature type="compositionally biased region" description="Basic and acidic residues" evidence="1">
    <location>
        <begin position="40"/>
        <end position="78"/>
    </location>
</feature>